<evidence type="ECO:0000313" key="3">
    <source>
        <dbReference type="Proteomes" id="UP001266305"/>
    </source>
</evidence>
<accession>A0ABQ9TBH6</accession>
<protein>
    <submittedName>
        <fullName evidence="2">Uncharacterized protein</fullName>
    </submittedName>
</protein>
<dbReference type="EMBL" id="JASSZA010000045">
    <property type="protein sequence ID" value="KAK2082066.1"/>
    <property type="molecule type" value="Genomic_DNA"/>
</dbReference>
<evidence type="ECO:0000256" key="1">
    <source>
        <dbReference type="SAM" id="MobiDB-lite"/>
    </source>
</evidence>
<feature type="region of interest" description="Disordered" evidence="1">
    <location>
        <begin position="45"/>
        <end position="83"/>
    </location>
</feature>
<gene>
    <name evidence="2" type="ORF">P7K49_039636</name>
</gene>
<proteinExistence type="predicted"/>
<name>A0ABQ9TBH6_SAGOE</name>
<feature type="compositionally biased region" description="Pro residues" evidence="1">
    <location>
        <begin position="54"/>
        <end position="64"/>
    </location>
</feature>
<reference evidence="2 3" key="1">
    <citation type="submission" date="2023-05" db="EMBL/GenBank/DDBJ databases">
        <title>B98-5 Cell Line De Novo Hybrid Assembly: An Optical Mapping Approach.</title>
        <authorList>
            <person name="Kananen K."/>
            <person name="Auerbach J.A."/>
            <person name="Kautto E."/>
            <person name="Blachly J.S."/>
        </authorList>
    </citation>
    <scope>NUCLEOTIDE SEQUENCE [LARGE SCALE GENOMIC DNA]</scope>
    <source>
        <strain evidence="2">B95-8</strain>
        <tissue evidence="2">Cell line</tissue>
    </source>
</reference>
<organism evidence="2 3">
    <name type="scientific">Saguinus oedipus</name>
    <name type="common">Cotton-top tamarin</name>
    <name type="synonym">Oedipomidas oedipus</name>
    <dbReference type="NCBI Taxonomy" id="9490"/>
    <lineage>
        <taxon>Eukaryota</taxon>
        <taxon>Metazoa</taxon>
        <taxon>Chordata</taxon>
        <taxon>Craniata</taxon>
        <taxon>Vertebrata</taxon>
        <taxon>Euteleostomi</taxon>
        <taxon>Mammalia</taxon>
        <taxon>Eutheria</taxon>
        <taxon>Euarchontoglires</taxon>
        <taxon>Primates</taxon>
        <taxon>Haplorrhini</taxon>
        <taxon>Platyrrhini</taxon>
        <taxon>Cebidae</taxon>
        <taxon>Callitrichinae</taxon>
        <taxon>Saguinus</taxon>
    </lineage>
</organism>
<feature type="non-terminal residue" evidence="2">
    <location>
        <position position="1"/>
    </location>
</feature>
<sequence length="83" mass="9159">RLRESSHLPIKWHLVPDGAVQREPGLPLACRPQHLHQALLLYQLDQPEEEGEPSPNPALAPPQETPSGLDSVTSQAPIHKPQL</sequence>
<keyword evidence="3" id="KW-1185">Reference proteome</keyword>
<evidence type="ECO:0000313" key="2">
    <source>
        <dbReference type="EMBL" id="KAK2082066.1"/>
    </source>
</evidence>
<feature type="non-terminal residue" evidence="2">
    <location>
        <position position="83"/>
    </location>
</feature>
<comment type="caution">
    <text evidence="2">The sequence shown here is derived from an EMBL/GenBank/DDBJ whole genome shotgun (WGS) entry which is preliminary data.</text>
</comment>
<dbReference type="Proteomes" id="UP001266305">
    <property type="component" value="Unassembled WGS sequence"/>
</dbReference>
<feature type="compositionally biased region" description="Polar residues" evidence="1">
    <location>
        <begin position="65"/>
        <end position="76"/>
    </location>
</feature>